<feature type="region of interest" description="Disordered" evidence="1">
    <location>
        <begin position="324"/>
        <end position="392"/>
    </location>
</feature>
<dbReference type="EMBL" id="JAEHOE010000184">
    <property type="protein sequence ID" value="KAG2483231.1"/>
    <property type="molecule type" value="Genomic_DNA"/>
</dbReference>
<evidence type="ECO:0000313" key="4">
    <source>
        <dbReference type="EMBL" id="KAG2483231.1"/>
    </source>
</evidence>
<feature type="region of interest" description="Disordered" evidence="1">
    <location>
        <begin position="747"/>
        <end position="767"/>
    </location>
</feature>
<feature type="compositionally biased region" description="Gly residues" evidence="1">
    <location>
        <begin position="1069"/>
        <end position="1086"/>
    </location>
</feature>
<feature type="compositionally biased region" description="Pro residues" evidence="1">
    <location>
        <begin position="329"/>
        <end position="340"/>
    </location>
</feature>
<feature type="compositionally biased region" description="Pro residues" evidence="1">
    <location>
        <begin position="264"/>
        <end position="296"/>
    </location>
</feature>
<dbReference type="Gene3D" id="3.10.100.10">
    <property type="entry name" value="Mannose-Binding Protein A, subunit A"/>
    <property type="match status" value="1"/>
</dbReference>
<proteinExistence type="predicted"/>
<dbReference type="OrthoDB" id="550110at2759"/>
<keyword evidence="2" id="KW-0812">Transmembrane</keyword>
<dbReference type="CDD" id="cd00037">
    <property type="entry name" value="CLECT"/>
    <property type="match status" value="1"/>
</dbReference>
<feature type="region of interest" description="Disordered" evidence="1">
    <location>
        <begin position="193"/>
        <end position="220"/>
    </location>
</feature>
<feature type="compositionally biased region" description="Low complexity" evidence="1">
    <location>
        <begin position="891"/>
        <end position="906"/>
    </location>
</feature>
<feature type="compositionally biased region" description="Low complexity" evidence="1">
    <location>
        <begin position="965"/>
        <end position="976"/>
    </location>
</feature>
<reference evidence="4" key="1">
    <citation type="journal article" date="2020" name="bioRxiv">
        <title>Comparative genomics of Chlamydomonas.</title>
        <authorList>
            <person name="Craig R.J."/>
            <person name="Hasan A.R."/>
            <person name="Ness R.W."/>
            <person name="Keightley P.D."/>
        </authorList>
    </citation>
    <scope>NUCLEOTIDE SEQUENCE</scope>
    <source>
        <strain evidence="4">CCAP 11/70</strain>
    </source>
</reference>
<evidence type="ECO:0000256" key="2">
    <source>
        <dbReference type="SAM" id="Phobius"/>
    </source>
</evidence>
<evidence type="ECO:0000313" key="5">
    <source>
        <dbReference type="Proteomes" id="UP000612055"/>
    </source>
</evidence>
<feature type="region of interest" description="Disordered" evidence="1">
    <location>
        <begin position="851"/>
        <end position="1142"/>
    </location>
</feature>
<feature type="compositionally biased region" description="Pro residues" evidence="1">
    <location>
        <begin position="1002"/>
        <end position="1013"/>
    </location>
</feature>
<dbReference type="InterPro" id="IPR016186">
    <property type="entry name" value="C-type_lectin-like/link_sf"/>
</dbReference>
<keyword evidence="2" id="KW-0472">Membrane</keyword>
<evidence type="ECO:0000256" key="3">
    <source>
        <dbReference type="SAM" id="SignalP"/>
    </source>
</evidence>
<feature type="transmembrane region" description="Helical" evidence="2">
    <location>
        <begin position="775"/>
        <end position="799"/>
    </location>
</feature>
<feature type="chain" id="PRO_5032457749" description="C-type lectin domain-containing protein" evidence="3">
    <location>
        <begin position="20"/>
        <end position="1142"/>
    </location>
</feature>
<gene>
    <name evidence="4" type="ORF">HYH03_017888</name>
</gene>
<feature type="compositionally biased region" description="Polar residues" evidence="1">
    <location>
        <begin position="908"/>
        <end position="944"/>
    </location>
</feature>
<dbReference type="PRINTS" id="PR01217">
    <property type="entry name" value="PRICHEXTENSN"/>
</dbReference>
<organism evidence="4 5">
    <name type="scientific">Edaphochlamys debaryana</name>
    <dbReference type="NCBI Taxonomy" id="47281"/>
    <lineage>
        <taxon>Eukaryota</taxon>
        <taxon>Viridiplantae</taxon>
        <taxon>Chlorophyta</taxon>
        <taxon>core chlorophytes</taxon>
        <taxon>Chlorophyceae</taxon>
        <taxon>CS clade</taxon>
        <taxon>Chlamydomonadales</taxon>
        <taxon>Chlamydomonadales incertae sedis</taxon>
        <taxon>Edaphochlamys</taxon>
    </lineage>
</organism>
<feature type="compositionally biased region" description="Pro residues" evidence="1">
    <location>
        <begin position="347"/>
        <end position="392"/>
    </location>
</feature>
<name>A0A835XJ48_9CHLO</name>
<accession>A0A835XJ48</accession>
<comment type="caution">
    <text evidence="4">The sequence shown here is derived from an EMBL/GenBank/DDBJ whole genome shotgun (WGS) entry which is preliminary data.</text>
</comment>
<sequence length="1142" mass="113361">MTLGFGILATLLLVSSAQGRVHIRDGSAFQYELHFNAASYPAALASCQARAGGQGVLTPLASAEEATAVAALVAGGCLAQSGWTDEYFYIGLTSLAQHRFDSPLLPLLGFLDRPRPGSSTTYLRTAALTAPGGGFRPGPSGAAAWPDGTQAVAELTASGATDGPPAPLCAAVRVLVTPPGGGAPAAACSLGQRLRDRFPPPPQRPPPSTAAPPAAVQQTPAASVSYQLELHLLGCDGFAGSRGIPDGPSRHAYVCRVPLGTTRSPPPPPLPPPPPPSPPPPPLPAPLPSPPAPVNRPPGTVRHLLSEREAAAVAGVARERRSLAEVAAPQPPPGRVPPLPVAAETWPLPPPAPRPPLPQPPAPPAPPPTPPPARPWAQPAAPPAPPRAPLAPPFPPPAAAVLEASASCDFVTLGMAGGGARAMRYAACYSGASWAEAQETCEAVLEGGVLAAFEEQAQLDAVRYLLAGADASTPRLSSDWPSEFWFGLASGSDPANTAALGRAGVPLEFPLTSTRAAPVYISSLWANGTLGVHASCQAGGSTSAAAGVALPDPGGCCGTLAPPGVSWDGSTPLALSLRRCWERRYFVCQAPYGSSTADPGGGTSGPSTVEASSLTAAMFVDASSPLYTGPTKTFRALAELVFSMAWDSIADRDAQFRSDVTAQLARSTRLPSSCFAVTRLAPGSVVAGLNATVRGLPRANLSDFRGFIGGAFSSGARLFDGGFTGTWGVSDVSINVIDTTVLVAPSPPLVSTTPDGTGGDDDGGGDRGNSAARTAIISVSCVAGVLLLVGLVFGVMALVRRRSRGTVHASVGGGVWGGGGGYNAAAAGGYGGGVGNALSGGYGGAAGGGVGGASGKAPGWSPPPPLILPPLTPTGLPYRPASNTPQPPSGSRPRSAVRAASGAGSPTLGPSHSPTLAPSPTLQAGVSRGSSQAPTPLLSPSSVNGVSGLLSPPLSGPGAGGGAGLVSRPGSHTSPGQLPPLSSPGALPSPHALVSPSEGLRLPPPPLAAPSPHPRTSLAGGGVSVPRARISGSGGGEPGEEPYPALPSPPMPRPSWAGGPSGRMRTSYSGGGLVPAGYGGSGGGAGEEAAGVRQSLNGQDAMRAMLRGPSSRGLPPPPVFSLAGGPAGNRLVQEGAAGSAEP</sequence>
<protein>
    <recommendedName>
        <fullName evidence="6">C-type lectin domain-containing protein</fullName>
    </recommendedName>
</protein>
<keyword evidence="5" id="KW-1185">Reference proteome</keyword>
<evidence type="ECO:0000256" key="1">
    <source>
        <dbReference type="SAM" id="MobiDB-lite"/>
    </source>
</evidence>
<feature type="region of interest" description="Disordered" evidence="1">
    <location>
        <begin position="258"/>
        <end position="300"/>
    </location>
</feature>
<dbReference type="AlphaFoldDB" id="A0A835XJ48"/>
<feature type="compositionally biased region" description="Pro residues" evidence="1">
    <location>
        <begin position="860"/>
        <end position="872"/>
    </location>
</feature>
<dbReference type="Proteomes" id="UP000612055">
    <property type="component" value="Unassembled WGS sequence"/>
</dbReference>
<feature type="compositionally biased region" description="Low complexity" evidence="1">
    <location>
        <begin position="211"/>
        <end position="220"/>
    </location>
</feature>
<evidence type="ECO:0008006" key="6">
    <source>
        <dbReference type="Google" id="ProtNLM"/>
    </source>
</evidence>
<feature type="compositionally biased region" description="Low complexity" evidence="1">
    <location>
        <begin position="983"/>
        <end position="993"/>
    </location>
</feature>
<feature type="compositionally biased region" description="Pro residues" evidence="1">
    <location>
        <begin position="1044"/>
        <end position="1053"/>
    </location>
</feature>
<feature type="compositionally biased region" description="Pro residues" evidence="1">
    <location>
        <begin position="199"/>
        <end position="210"/>
    </location>
</feature>
<keyword evidence="2" id="KW-1133">Transmembrane helix</keyword>
<feature type="signal peptide" evidence="3">
    <location>
        <begin position="1"/>
        <end position="19"/>
    </location>
</feature>
<keyword evidence="3" id="KW-0732">Signal</keyword>